<dbReference type="SUPFAM" id="SSF56112">
    <property type="entry name" value="Protein kinase-like (PK-like)"/>
    <property type="match status" value="1"/>
</dbReference>
<keyword evidence="1" id="KW-0067">ATP-binding</keyword>
<keyword evidence="4" id="KW-1185">Reference proteome</keyword>
<proteinExistence type="predicted"/>
<dbReference type="InterPro" id="IPR011009">
    <property type="entry name" value="Kinase-like_dom_sf"/>
</dbReference>
<name>I1QSQ4_ORYGL</name>
<keyword evidence="1" id="KW-0547">Nucleotide-binding</keyword>
<organism evidence="3 4">
    <name type="scientific">Oryza glaberrima</name>
    <name type="common">African rice</name>
    <dbReference type="NCBI Taxonomy" id="4538"/>
    <lineage>
        <taxon>Eukaryota</taxon>
        <taxon>Viridiplantae</taxon>
        <taxon>Streptophyta</taxon>
        <taxon>Embryophyta</taxon>
        <taxon>Tracheophyta</taxon>
        <taxon>Spermatophyta</taxon>
        <taxon>Magnoliopsida</taxon>
        <taxon>Liliopsida</taxon>
        <taxon>Poales</taxon>
        <taxon>Poaceae</taxon>
        <taxon>BOP clade</taxon>
        <taxon>Oryzoideae</taxon>
        <taxon>Oryzeae</taxon>
        <taxon>Oryzinae</taxon>
        <taxon>Oryza</taxon>
    </lineage>
</organism>
<evidence type="ECO:0000313" key="4">
    <source>
        <dbReference type="Proteomes" id="UP000007306"/>
    </source>
</evidence>
<evidence type="ECO:0000313" key="3">
    <source>
        <dbReference type="EnsemblPlants" id="ORGLA10G0023700.1"/>
    </source>
</evidence>
<dbReference type="HOGENOM" id="CLU_1536421_0_0_1"/>
<dbReference type="AlphaFoldDB" id="I1QSQ4"/>
<dbReference type="InterPro" id="IPR017441">
    <property type="entry name" value="Protein_kinase_ATP_BS"/>
</dbReference>
<sequence length="175" mass="18726">IACKRPAPDGGDAFLAAASPCCKKPRPLFTSIFNYEYLHKLGAGSYGVVYKARDRRTGETVAVKWGDAPRRHGAPRHQAGQHPRRPGLCAQDLRLRDGHDGAAAVRAVHGRHAPLQLAGAAHRERAERQVRRQGRGHVGGGLRDGRAPHRRQSVHVGDGEGAPPGAGGAERLCSL</sequence>
<reference evidence="3" key="1">
    <citation type="submission" date="2015-06" db="UniProtKB">
        <authorList>
            <consortium name="EnsemblPlants"/>
        </authorList>
    </citation>
    <scope>IDENTIFICATION</scope>
</reference>
<feature type="binding site" evidence="1">
    <location>
        <position position="64"/>
    </location>
    <ligand>
        <name>ATP</name>
        <dbReference type="ChEBI" id="CHEBI:30616"/>
    </ligand>
</feature>
<reference evidence="3 4" key="2">
    <citation type="submission" date="2018-04" db="EMBL/GenBank/DDBJ databases">
        <title>OglaRS2 (Oryza glaberrima Reference Sequence Version 2).</title>
        <authorList>
            <person name="Zhang J."/>
            <person name="Kudrna D."/>
            <person name="Lee S."/>
            <person name="Talag J."/>
            <person name="Rajasekar S."/>
            <person name="Wing R.A."/>
        </authorList>
    </citation>
    <scope>NUCLEOTIDE SEQUENCE [LARGE SCALE GENOMIC DNA]</scope>
    <source>
        <strain evidence="3 4">cv. IRGC 96717</strain>
    </source>
</reference>
<feature type="region of interest" description="Disordered" evidence="2">
    <location>
        <begin position="118"/>
        <end position="175"/>
    </location>
</feature>
<feature type="compositionally biased region" description="Gly residues" evidence="2">
    <location>
        <begin position="159"/>
        <end position="168"/>
    </location>
</feature>
<dbReference type="Gene3D" id="3.30.200.20">
    <property type="entry name" value="Phosphorylase Kinase, domain 1"/>
    <property type="match status" value="1"/>
</dbReference>
<feature type="compositionally biased region" description="Basic and acidic residues" evidence="2">
    <location>
        <begin position="121"/>
        <end position="130"/>
    </location>
</feature>
<dbReference type="EnsemblPlants" id="ORGLA10G0023700.1">
    <property type="protein sequence ID" value="ORGLA10G0023700.1"/>
    <property type="gene ID" value="ORGLA10G0023700"/>
</dbReference>
<evidence type="ECO:0000256" key="2">
    <source>
        <dbReference type="SAM" id="MobiDB-lite"/>
    </source>
</evidence>
<dbReference type="Proteomes" id="UP000007306">
    <property type="component" value="Chromosome 10"/>
</dbReference>
<dbReference type="PROSITE" id="PS00107">
    <property type="entry name" value="PROTEIN_KINASE_ATP"/>
    <property type="match status" value="1"/>
</dbReference>
<dbReference type="GO" id="GO:0005524">
    <property type="term" value="F:ATP binding"/>
    <property type="evidence" value="ECO:0007669"/>
    <property type="project" value="UniProtKB-UniRule"/>
</dbReference>
<evidence type="ECO:0000256" key="1">
    <source>
        <dbReference type="PROSITE-ProRule" id="PRU10141"/>
    </source>
</evidence>
<protein>
    <recommendedName>
        <fullName evidence="5">Protein kinase domain-containing protein</fullName>
    </recommendedName>
</protein>
<accession>I1QSQ4</accession>
<evidence type="ECO:0008006" key="5">
    <source>
        <dbReference type="Google" id="ProtNLM"/>
    </source>
</evidence>
<dbReference type="Gramene" id="ORGLA10G0023700.1">
    <property type="protein sequence ID" value="ORGLA10G0023700.1"/>
    <property type="gene ID" value="ORGLA10G0023700"/>
</dbReference>